<dbReference type="AlphaFoldDB" id="A0A3S5AYW5"/>
<evidence type="ECO:0000313" key="1">
    <source>
        <dbReference type="EMBL" id="VEL08457.1"/>
    </source>
</evidence>
<gene>
    <name evidence="1" type="ORF">PXEA_LOCUS1897</name>
</gene>
<dbReference type="EMBL" id="CAAALY010004010">
    <property type="protein sequence ID" value="VEL08457.1"/>
    <property type="molecule type" value="Genomic_DNA"/>
</dbReference>
<name>A0A3S5AYW5_9PLAT</name>
<organism evidence="1 2">
    <name type="scientific">Protopolystoma xenopodis</name>
    <dbReference type="NCBI Taxonomy" id="117903"/>
    <lineage>
        <taxon>Eukaryota</taxon>
        <taxon>Metazoa</taxon>
        <taxon>Spiralia</taxon>
        <taxon>Lophotrochozoa</taxon>
        <taxon>Platyhelminthes</taxon>
        <taxon>Monogenea</taxon>
        <taxon>Polyopisthocotylea</taxon>
        <taxon>Polystomatidea</taxon>
        <taxon>Polystomatidae</taxon>
        <taxon>Protopolystoma</taxon>
    </lineage>
</organism>
<evidence type="ECO:0000313" key="2">
    <source>
        <dbReference type="Proteomes" id="UP000784294"/>
    </source>
</evidence>
<sequence length="192" mass="20867">MDDLNCCSVGLIHSTYRSRSKKPGNEPGYVEMTPPKGRVNLKLMATGEITSRGGMGYYPPKVGVAKPELSKCTRGALVNTRGFRRHSGLTLHSSVLSLVPKTSLEVSDIAGHHRDTCGLPLVPGASWTHSDRYEEQHVHLVHSLGASSVRDVGFGDDADIGVDVNELVTVPPVVTSIVRTRSHHLRIILEKQ</sequence>
<accession>A0A3S5AYW5</accession>
<protein>
    <submittedName>
        <fullName evidence="1">Uncharacterized protein</fullName>
    </submittedName>
</protein>
<comment type="caution">
    <text evidence="1">The sequence shown here is derived from an EMBL/GenBank/DDBJ whole genome shotgun (WGS) entry which is preliminary data.</text>
</comment>
<reference evidence="1" key="1">
    <citation type="submission" date="2018-11" db="EMBL/GenBank/DDBJ databases">
        <authorList>
            <consortium name="Pathogen Informatics"/>
        </authorList>
    </citation>
    <scope>NUCLEOTIDE SEQUENCE</scope>
</reference>
<keyword evidence="2" id="KW-1185">Reference proteome</keyword>
<dbReference type="Proteomes" id="UP000784294">
    <property type="component" value="Unassembled WGS sequence"/>
</dbReference>
<proteinExistence type="predicted"/>